<accession>A0ABT7HQ73</accession>
<gene>
    <name evidence="1" type="ORF">NYG85_05475</name>
</gene>
<proteinExistence type="predicted"/>
<name>A0ABT7HQ73_9BACT</name>
<dbReference type="RefSeq" id="WP_284937478.1">
    <property type="nucleotide sequence ID" value="NZ_JANURM010000004.1"/>
</dbReference>
<dbReference type="PANTHER" id="PTHR30037">
    <property type="entry name" value="DNA-3-METHYLADENINE GLYCOSYLASE 1"/>
    <property type="match status" value="1"/>
</dbReference>
<comment type="caution">
    <text evidence="1">The sequence shown here is derived from an EMBL/GenBank/DDBJ whole genome shotgun (WGS) entry which is preliminary data.</text>
</comment>
<evidence type="ECO:0000313" key="2">
    <source>
        <dbReference type="Proteomes" id="UP001173801"/>
    </source>
</evidence>
<protein>
    <submittedName>
        <fullName evidence="1">DNA-3-methyladenine glycosylase I</fullName>
    </submittedName>
</protein>
<dbReference type="Pfam" id="PF03352">
    <property type="entry name" value="Adenine_glyco"/>
    <property type="match status" value="1"/>
</dbReference>
<dbReference type="Proteomes" id="UP001173801">
    <property type="component" value="Unassembled WGS sequence"/>
</dbReference>
<keyword evidence="2" id="KW-1185">Reference proteome</keyword>
<dbReference type="SUPFAM" id="SSF48150">
    <property type="entry name" value="DNA-glycosylase"/>
    <property type="match status" value="1"/>
</dbReference>
<reference evidence="1" key="1">
    <citation type="submission" date="2022-08" db="EMBL/GenBank/DDBJ databases">
        <authorList>
            <person name="Wang H."/>
        </authorList>
    </citation>
    <scope>NUCLEOTIDE SEQUENCE</scope>
    <source>
        <strain evidence="1">PS10</strain>
    </source>
</reference>
<dbReference type="InterPro" id="IPR005019">
    <property type="entry name" value="Adenine_glyco"/>
</dbReference>
<evidence type="ECO:0000313" key="1">
    <source>
        <dbReference type="EMBL" id="MDL0088820.1"/>
    </source>
</evidence>
<reference evidence="1" key="2">
    <citation type="journal article" date="2023" name="Microorganisms">
        <title>Isolation and Genomic Characteristics of Cat-Borne Campylobacter felis sp. nov. and Sheep-Borne Campylobacter ovis sp. nov.</title>
        <authorList>
            <person name="Wang H."/>
            <person name="Li Y."/>
            <person name="Gu Y."/>
            <person name="Zhou G."/>
            <person name="Chen X."/>
            <person name="Zhang X."/>
            <person name="Shao Z."/>
            <person name="Zhang J."/>
            <person name="Zhang M."/>
        </authorList>
    </citation>
    <scope>NUCLEOTIDE SEQUENCE</scope>
    <source>
        <strain evidence="1">PS10</strain>
    </source>
</reference>
<organism evidence="1 2">
    <name type="scientific">Campylobacter gastrosuis</name>
    <dbReference type="NCBI Taxonomy" id="2974576"/>
    <lineage>
        <taxon>Bacteria</taxon>
        <taxon>Pseudomonadati</taxon>
        <taxon>Campylobacterota</taxon>
        <taxon>Epsilonproteobacteria</taxon>
        <taxon>Campylobacterales</taxon>
        <taxon>Campylobacteraceae</taxon>
        <taxon>Campylobacter</taxon>
    </lineage>
</organism>
<sequence length="185" mass="21836">MKKRCEWCEKDELYRAYHDDEWGEIVRDERVLFEFLVLETMQAGLSWHTILKKREAMRVAFDDFDYHKIALYDDKKVEILMQNDKILKNRLKLKSLSQNAVSFMKIQSEFGSFYAYIWGFINNKQIVLKPQNLSQINATSPLSDEISKDMKKRGFKFVGSTTIYSFLQAVGVISEHLAYCFKFKG</sequence>
<dbReference type="PANTHER" id="PTHR30037:SF4">
    <property type="entry name" value="DNA-3-METHYLADENINE GLYCOSYLASE I"/>
    <property type="match status" value="1"/>
</dbReference>
<dbReference type="Gene3D" id="1.10.340.30">
    <property type="entry name" value="Hypothetical protein, domain 2"/>
    <property type="match status" value="1"/>
</dbReference>
<dbReference type="InterPro" id="IPR052891">
    <property type="entry name" value="DNA-3mA_glycosylase"/>
</dbReference>
<dbReference type="EMBL" id="JANURM010000004">
    <property type="protein sequence ID" value="MDL0088820.1"/>
    <property type="molecule type" value="Genomic_DNA"/>
</dbReference>
<dbReference type="InterPro" id="IPR011257">
    <property type="entry name" value="DNA_glycosylase"/>
</dbReference>